<evidence type="ECO:0000256" key="2">
    <source>
        <dbReference type="SAM" id="MobiDB-lite"/>
    </source>
</evidence>
<feature type="region of interest" description="Disordered" evidence="2">
    <location>
        <begin position="321"/>
        <end position="349"/>
    </location>
</feature>
<keyword evidence="1 4" id="KW-0378">Hydrolase</keyword>
<dbReference type="Gene3D" id="3.40.50.1820">
    <property type="entry name" value="alpha/beta hydrolase"/>
    <property type="match status" value="1"/>
</dbReference>
<dbReference type="GO" id="GO:0016787">
    <property type="term" value="F:hydrolase activity"/>
    <property type="evidence" value="ECO:0007669"/>
    <property type="project" value="UniProtKB-KW"/>
</dbReference>
<name>A0A5S4F7Y5_9ACTN</name>
<keyword evidence="5" id="KW-1185">Reference proteome</keyword>
<reference evidence="4 5" key="1">
    <citation type="submission" date="2019-05" db="EMBL/GenBank/DDBJ databases">
        <title>Draft genome sequence of Nonomuraea zeae DSM 100528.</title>
        <authorList>
            <person name="Saricaoglu S."/>
            <person name="Isik K."/>
        </authorList>
    </citation>
    <scope>NUCLEOTIDE SEQUENCE [LARGE SCALE GENOMIC DNA]</scope>
    <source>
        <strain evidence="4 5">DSM 100528</strain>
    </source>
</reference>
<dbReference type="OrthoDB" id="255603at2"/>
<feature type="region of interest" description="Disordered" evidence="2">
    <location>
        <begin position="48"/>
        <end position="78"/>
    </location>
</feature>
<evidence type="ECO:0000259" key="3">
    <source>
        <dbReference type="Pfam" id="PF20434"/>
    </source>
</evidence>
<feature type="compositionally biased region" description="Low complexity" evidence="2">
    <location>
        <begin position="48"/>
        <end position="76"/>
    </location>
</feature>
<dbReference type="Proteomes" id="UP000306628">
    <property type="component" value="Unassembled WGS sequence"/>
</dbReference>
<dbReference type="PANTHER" id="PTHR48081">
    <property type="entry name" value="AB HYDROLASE SUPERFAMILY PROTEIN C4A8.06C"/>
    <property type="match status" value="1"/>
</dbReference>
<protein>
    <submittedName>
        <fullName evidence="4">Alpha/beta hydrolase</fullName>
    </submittedName>
</protein>
<dbReference type="SUPFAM" id="SSF53474">
    <property type="entry name" value="alpha/beta-Hydrolases"/>
    <property type="match status" value="1"/>
</dbReference>
<organism evidence="4 5">
    <name type="scientific">Nonomuraea zeae</name>
    <dbReference type="NCBI Taxonomy" id="1642303"/>
    <lineage>
        <taxon>Bacteria</taxon>
        <taxon>Bacillati</taxon>
        <taxon>Actinomycetota</taxon>
        <taxon>Actinomycetes</taxon>
        <taxon>Streptosporangiales</taxon>
        <taxon>Streptosporangiaceae</taxon>
        <taxon>Nonomuraea</taxon>
    </lineage>
</organism>
<dbReference type="AlphaFoldDB" id="A0A5S4F7Y5"/>
<comment type="caution">
    <text evidence="4">The sequence shown here is derived from an EMBL/GenBank/DDBJ whole genome shotgun (WGS) entry which is preliminary data.</text>
</comment>
<dbReference type="EMBL" id="VCKX01000446">
    <property type="protein sequence ID" value="TMR12525.1"/>
    <property type="molecule type" value="Genomic_DNA"/>
</dbReference>
<feature type="domain" description="BD-FAE-like" evidence="3">
    <location>
        <begin position="189"/>
        <end position="293"/>
    </location>
</feature>
<gene>
    <name evidence="4" type="ORF">ETD85_58320</name>
</gene>
<dbReference type="InterPro" id="IPR029058">
    <property type="entry name" value="AB_hydrolase_fold"/>
</dbReference>
<evidence type="ECO:0000256" key="1">
    <source>
        <dbReference type="ARBA" id="ARBA00022801"/>
    </source>
</evidence>
<proteinExistence type="predicted"/>
<dbReference type="InterPro" id="IPR050300">
    <property type="entry name" value="GDXG_lipolytic_enzyme"/>
</dbReference>
<dbReference type="Pfam" id="PF20434">
    <property type="entry name" value="BD-FAE"/>
    <property type="match status" value="1"/>
</dbReference>
<dbReference type="RefSeq" id="WP_138698418.1">
    <property type="nucleotide sequence ID" value="NZ_JBHSAZ010000052.1"/>
</dbReference>
<dbReference type="InterPro" id="IPR049492">
    <property type="entry name" value="BD-FAE-like_dom"/>
</dbReference>
<sequence length="432" mass="45231">MSEVLVVVGPGVVADAGLLAEIAEREFAALGVLGRIEHARDAAHLLSLTNTPPNTENTASPTTNAASPADAPVSADGSRRADALWRAGDGAVVILPGPTSEVRGLITEPLGLSRRPVVWVDVERVDGVTPGEGATHLHGRGIGGLAWGIRHAVHRVRHPSQRIAYGPEREQWGDLYRPDLSDRLDRPDRGGRVPVVALIHGGYWRSIWAADIMEALCADLAGRRLAVWNLEYRRPDLHGWQATISDVSAGLSALTDLVPAAAELDLSRVAVAGHSAGAQLALRAAADGSRMSLAVSLAGVLDLVEGDRRWLSSGAVAAALGHPAPTGHQGTSGHHAPTGPDGGAGGARGQAADVYAGASPLLRVPLHVRQLIVQGTADDLDLVDFSRRYAAAAREAGDEVTYLEMLGDHFDVITPTSPIWQATAEAIVRALA</sequence>
<evidence type="ECO:0000313" key="5">
    <source>
        <dbReference type="Proteomes" id="UP000306628"/>
    </source>
</evidence>
<accession>A0A5S4F7Y5</accession>
<evidence type="ECO:0000313" key="4">
    <source>
        <dbReference type="EMBL" id="TMR12525.1"/>
    </source>
</evidence>